<dbReference type="AlphaFoldDB" id="A8ZY10"/>
<dbReference type="KEGG" id="dol:Dole_2834"/>
<dbReference type="EMBL" id="CP000859">
    <property type="protein sequence ID" value="ABW68637.1"/>
    <property type="molecule type" value="Genomic_DNA"/>
</dbReference>
<dbReference type="STRING" id="96561.Dole_2834"/>
<organism evidence="1 2">
    <name type="scientific">Desulfosudis oleivorans (strain DSM 6200 / JCM 39069 / Hxd3)</name>
    <name type="common">Desulfococcus oleovorans</name>
    <dbReference type="NCBI Taxonomy" id="96561"/>
    <lineage>
        <taxon>Bacteria</taxon>
        <taxon>Pseudomonadati</taxon>
        <taxon>Thermodesulfobacteriota</taxon>
        <taxon>Desulfobacteria</taxon>
        <taxon>Desulfobacterales</taxon>
        <taxon>Desulfosudaceae</taxon>
        <taxon>Desulfosudis</taxon>
    </lineage>
</organism>
<evidence type="ECO:0008006" key="3">
    <source>
        <dbReference type="Google" id="ProtNLM"/>
    </source>
</evidence>
<evidence type="ECO:0000313" key="2">
    <source>
        <dbReference type="Proteomes" id="UP000008561"/>
    </source>
</evidence>
<evidence type="ECO:0000313" key="1">
    <source>
        <dbReference type="EMBL" id="ABW68637.1"/>
    </source>
</evidence>
<accession>A8ZY10</accession>
<dbReference type="HOGENOM" id="CLU_026126_11_3_7"/>
<proteinExistence type="predicted"/>
<protein>
    <recommendedName>
        <fullName evidence="3">Glutaredoxin domain-containing protein</fullName>
    </recommendedName>
</protein>
<keyword evidence="2" id="KW-1185">Reference proteome</keyword>
<sequence>MAREAYAASGRTVDYRDVAQGSPDTLDAMLTLSGGNRKIPVIVDEGRVIIGFQGRG</sequence>
<reference evidence="1 2" key="1">
    <citation type="submission" date="2007-10" db="EMBL/GenBank/DDBJ databases">
        <title>Complete sequence of Desulfococcus oleovorans Hxd3.</title>
        <authorList>
            <consortium name="US DOE Joint Genome Institute"/>
            <person name="Copeland A."/>
            <person name="Lucas S."/>
            <person name="Lapidus A."/>
            <person name="Barry K."/>
            <person name="Glavina del Rio T."/>
            <person name="Dalin E."/>
            <person name="Tice H."/>
            <person name="Pitluck S."/>
            <person name="Kiss H."/>
            <person name="Brettin T."/>
            <person name="Bruce D."/>
            <person name="Detter J.C."/>
            <person name="Han C."/>
            <person name="Schmutz J."/>
            <person name="Larimer F."/>
            <person name="Land M."/>
            <person name="Hauser L."/>
            <person name="Kyrpides N."/>
            <person name="Kim E."/>
            <person name="Wawrik B."/>
            <person name="Richardson P."/>
        </authorList>
    </citation>
    <scope>NUCLEOTIDE SEQUENCE [LARGE SCALE GENOMIC DNA]</scope>
    <source>
        <strain evidence="2">DSM 6200 / JCM 39069 / Hxd3</strain>
    </source>
</reference>
<name>A8ZY10_DESOH</name>
<gene>
    <name evidence="1" type="ordered locus">Dole_2834</name>
</gene>
<dbReference type="Proteomes" id="UP000008561">
    <property type="component" value="Chromosome"/>
</dbReference>